<dbReference type="PROSITE" id="PS52016">
    <property type="entry name" value="TONB_DEPENDENT_REC_3"/>
    <property type="match status" value="1"/>
</dbReference>
<evidence type="ECO:0000313" key="14">
    <source>
        <dbReference type="Proteomes" id="UP001230035"/>
    </source>
</evidence>
<proteinExistence type="inferred from homology"/>
<feature type="signal peptide" evidence="10">
    <location>
        <begin position="1"/>
        <end position="18"/>
    </location>
</feature>
<gene>
    <name evidence="13" type="ORF">QHT84_02095</name>
</gene>
<evidence type="ECO:0000256" key="9">
    <source>
        <dbReference type="RuleBase" id="RU003357"/>
    </source>
</evidence>
<evidence type="ECO:0000256" key="7">
    <source>
        <dbReference type="ARBA" id="ARBA00023237"/>
    </source>
</evidence>
<sequence>MKKIVLITLLLCFNGLVAQVKDTIASDSKSEKLDEIVISGTLKPVSRLETPVPVEIYTTTFLKKNPTSNVFEALQSVNGVRPQLNCNICNTGDIHINGLEGPYTMVTIDGMPIVSSLSTVYGLSGIPNSLIDRIEIIKGPASSLYGSEAVGGLINIITKKTKNAPLFTADVFSTSWLENNIDLGFKANIGEKAASLIGLNYYNYNNPKDNNHDNFTDVTLQERISIFNKWSFNRQDQKEFTIAGRFFYEDRWGGEMQWNKSYRGGNEVYGESIFTSRFELISKYQLPTKEDMFLSFSATSHDQNSVYGTTLYLAQQKIAFGQYLWDKKLKNHNLLFGAAFRHQYYNDNTTATTTAEKTNIYSAFLQDEIKLAEKHHLLLGARYDYNNNHGHIFTPRIAYKWNPTQNDVFRINAGTGFRIVNLFTEEHAALTGSRDVIITENLKPEKSYNVNVNYLKKFRFDNATFLGIELSSWYTYFTNQIIPDYDTNPNQIIYQNLNGYSEAVGFSGNVDLVTPYGVKAIIGFTVLDPKNVKNGVTTQPVLTEKYSMNWAITYDIPDWFLSIDYTGNLYGPMRLPLLGPLDPRAEYSKPWSLQNIQFTYKKFRNFELYAGIKNILNWTPNKGNPFLIARAEDPFDENVDYDANGNVMATPSNPYALTFDPSYVYAPNQGIRGFLGLRYILY</sequence>
<feature type="domain" description="TonB-dependent receptor plug" evidence="12">
    <location>
        <begin position="48"/>
        <end position="152"/>
    </location>
</feature>
<dbReference type="EMBL" id="JASGBP010000001">
    <property type="protein sequence ID" value="MDI9256200.1"/>
    <property type="molecule type" value="Genomic_DNA"/>
</dbReference>
<organism evidence="13 14">
    <name type="scientific">Flavobacterium sedimenticola</name>
    <dbReference type="NCBI Taxonomy" id="3043286"/>
    <lineage>
        <taxon>Bacteria</taxon>
        <taxon>Pseudomonadati</taxon>
        <taxon>Bacteroidota</taxon>
        <taxon>Flavobacteriia</taxon>
        <taxon>Flavobacteriales</taxon>
        <taxon>Flavobacteriaceae</taxon>
        <taxon>Flavobacterium</taxon>
    </lineage>
</organism>
<comment type="similarity">
    <text evidence="8 9">Belongs to the TonB-dependent receptor family.</text>
</comment>
<evidence type="ECO:0000259" key="12">
    <source>
        <dbReference type="Pfam" id="PF07715"/>
    </source>
</evidence>
<dbReference type="InterPro" id="IPR037066">
    <property type="entry name" value="Plug_dom_sf"/>
</dbReference>
<keyword evidence="2 8" id="KW-0813">Transport</keyword>
<dbReference type="Gene3D" id="2.40.170.20">
    <property type="entry name" value="TonB-dependent receptor, beta-barrel domain"/>
    <property type="match status" value="1"/>
</dbReference>
<dbReference type="PANTHER" id="PTHR30069:SF57">
    <property type="entry name" value="TONB-DEPENDENT RECEPTOR"/>
    <property type="match status" value="1"/>
</dbReference>
<keyword evidence="7 8" id="KW-0998">Cell outer membrane</keyword>
<evidence type="ECO:0000256" key="6">
    <source>
        <dbReference type="ARBA" id="ARBA00023136"/>
    </source>
</evidence>
<dbReference type="Pfam" id="PF00593">
    <property type="entry name" value="TonB_dep_Rec_b-barrel"/>
    <property type="match status" value="1"/>
</dbReference>
<evidence type="ECO:0000256" key="5">
    <source>
        <dbReference type="ARBA" id="ARBA00023077"/>
    </source>
</evidence>
<comment type="subcellular location">
    <subcellularLocation>
        <location evidence="1 8">Cell outer membrane</location>
        <topology evidence="1 8">Multi-pass membrane protein</topology>
    </subcellularLocation>
</comment>
<protein>
    <submittedName>
        <fullName evidence="13">TonB-dependent receptor</fullName>
    </submittedName>
</protein>
<dbReference type="InterPro" id="IPR000531">
    <property type="entry name" value="Beta-barrel_TonB"/>
</dbReference>
<keyword evidence="13" id="KW-0675">Receptor</keyword>
<evidence type="ECO:0000313" key="13">
    <source>
        <dbReference type="EMBL" id="MDI9256200.1"/>
    </source>
</evidence>
<keyword evidence="14" id="KW-1185">Reference proteome</keyword>
<reference evidence="13 14" key="1">
    <citation type="submission" date="2023-05" db="EMBL/GenBank/DDBJ databases">
        <title>Flavobacterium sedimenti sp. nov., isolated from the sediment.</title>
        <authorList>
            <person name="Wu N."/>
        </authorList>
    </citation>
    <scope>NUCLEOTIDE SEQUENCE [LARGE SCALE GENOMIC DNA]</scope>
    <source>
        <strain evidence="13 14">YZ-48</strain>
    </source>
</reference>
<comment type="caution">
    <text evidence="13">The sequence shown here is derived from an EMBL/GenBank/DDBJ whole genome shotgun (WGS) entry which is preliminary data.</text>
</comment>
<dbReference type="PANTHER" id="PTHR30069">
    <property type="entry name" value="TONB-DEPENDENT OUTER MEMBRANE RECEPTOR"/>
    <property type="match status" value="1"/>
</dbReference>
<dbReference type="InterPro" id="IPR012910">
    <property type="entry name" value="Plug_dom"/>
</dbReference>
<evidence type="ECO:0000256" key="8">
    <source>
        <dbReference type="PROSITE-ProRule" id="PRU01360"/>
    </source>
</evidence>
<evidence type="ECO:0000256" key="10">
    <source>
        <dbReference type="SAM" id="SignalP"/>
    </source>
</evidence>
<keyword evidence="4 8" id="KW-0812">Transmembrane</keyword>
<keyword evidence="5 9" id="KW-0798">TonB box</keyword>
<dbReference type="Pfam" id="PF07715">
    <property type="entry name" value="Plug"/>
    <property type="match status" value="1"/>
</dbReference>
<dbReference type="InterPro" id="IPR039426">
    <property type="entry name" value="TonB-dep_rcpt-like"/>
</dbReference>
<feature type="chain" id="PRO_5046744018" evidence="10">
    <location>
        <begin position="19"/>
        <end position="682"/>
    </location>
</feature>
<dbReference type="Gene3D" id="2.170.130.10">
    <property type="entry name" value="TonB-dependent receptor, plug domain"/>
    <property type="match status" value="1"/>
</dbReference>
<feature type="domain" description="TonB-dependent receptor-like beta-barrel" evidence="11">
    <location>
        <begin position="198"/>
        <end position="615"/>
    </location>
</feature>
<evidence type="ECO:0000256" key="2">
    <source>
        <dbReference type="ARBA" id="ARBA00022448"/>
    </source>
</evidence>
<dbReference type="SUPFAM" id="SSF56935">
    <property type="entry name" value="Porins"/>
    <property type="match status" value="1"/>
</dbReference>
<dbReference type="InterPro" id="IPR036942">
    <property type="entry name" value="Beta-barrel_TonB_sf"/>
</dbReference>
<evidence type="ECO:0000256" key="3">
    <source>
        <dbReference type="ARBA" id="ARBA00022452"/>
    </source>
</evidence>
<keyword evidence="10" id="KW-0732">Signal</keyword>
<dbReference type="RefSeq" id="WP_283237885.1">
    <property type="nucleotide sequence ID" value="NZ_JASGBP010000001.1"/>
</dbReference>
<evidence type="ECO:0000256" key="1">
    <source>
        <dbReference type="ARBA" id="ARBA00004571"/>
    </source>
</evidence>
<evidence type="ECO:0000259" key="11">
    <source>
        <dbReference type="Pfam" id="PF00593"/>
    </source>
</evidence>
<keyword evidence="3 8" id="KW-1134">Transmembrane beta strand</keyword>
<dbReference type="Proteomes" id="UP001230035">
    <property type="component" value="Unassembled WGS sequence"/>
</dbReference>
<name>A0ABT6XMJ4_9FLAO</name>
<accession>A0ABT6XMJ4</accession>
<evidence type="ECO:0000256" key="4">
    <source>
        <dbReference type="ARBA" id="ARBA00022692"/>
    </source>
</evidence>
<keyword evidence="6 8" id="KW-0472">Membrane</keyword>